<evidence type="ECO:0000313" key="3">
    <source>
        <dbReference type="EMBL" id="USJ29119.1"/>
    </source>
</evidence>
<reference evidence="3" key="1">
    <citation type="submission" date="2022-06" db="EMBL/GenBank/DDBJ databases">
        <title>Novel species in genus Dyadobacter.</title>
        <authorList>
            <person name="Ma C."/>
        </authorList>
    </citation>
    <scope>NUCLEOTIDE SEQUENCE</scope>
    <source>
        <strain evidence="3">CY22</strain>
    </source>
</reference>
<dbReference type="Pfam" id="PF17761">
    <property type="entry name" value="DUF1016_N"/>
    <property type="match status" value="2"/>
</dbReference>
<proteinExistence type="predicted"/>
<evidence type="ECO:0000259" key="2">
    <source>
        <dbReference type="Pfam" id="PF17761"/>
    </source>
</evidence>
<evidence type="ECO:0000313" key="4">
    <source>
        <dbReference type="Proteomes" id="UP001055420"/>
    </source>
</evidence>
<dbReference type="InterPro" id="IPR009362">
    <property type="entry name" value="YhcG_C"/>
</dbReference>
<dbReference type="InterPro" id="IPR011856">
    <property type="entry name" value="tRNA_endonuc-like_dom_sf"/>
</dbReference>
<feature type="domain" description="YhcG N-terminal" evidence="2">
    <location>
        <begin position="17"/>
        <end position="99"/>
    </location>
</feature>
<dbReference type="Pfam" id="PF06250">
    <property type="entry name" value="YhcG_C"/>
    <property type="match status" value="1"/>
</dbReference>
<dbReference type="InterPro" id="IPR053148">
    <property type="entry name" value="PD-DEXK-like_domain"/>
</dbReference>
<protein>
    <submittedName>
        <fullName evidence="3">PDDEXK nuclease domain-containing protein</fullName>
    </submittedName>
</protein>
<dbReference type="EMBL" id="CP098805">
    <property type="protein sequence ID" value="USJ29119.1"/>
    <property type="molecule type" value="Genomic_DNA"/>
</dbReference>
<keyword evidence="4" id="KW-1185">Reference proteome</keyword>
<feature type="domain" description="YhcG N-terminal" evidence="2">
    <location>
        <begin position="131"/>
        <end position="187"/>
    </location>
</feature>
<dbReference type="Proteomes" id="UP001055420">
    <property type="component" value="Chromosome"/>
</dbReference>
<dbReference type="PANTHER" id="PTHR30547:SF5">
    <property type="entry name" value="NUCLEASE YHCG-RELATED"/>
    <property type="match status" value="1"/>
</dbReference>
<dbReference type="PANTHER" id="PTHR30547">
    <property type="entry name" value="UNCHARACTERIZED PROTEIN YHCG-RELATED"/>
    <property type="match status" value="1"/>
</dbReference>
<name>A0ABY4XFB1_9BACT</name>
<evidence type="ECO:0000259" key="1">
    <source>
        <dbReference type="Pfam" id="PF06250"/>
    </source>
</evidence>
<accession>A0ABY4XFB1</accession>
<dbReference type="Gene3D" id="3.40.1350.10">
    <property type="match status" value="1"/>
</dbReference>
<dbReference type="RefSeq" id="WP_235162582.1">
    <property type="nucleotide sequence ID" value="NZ_CP098805.1"/>
</dbReference>
<feature type="domain" description="YhcG PDDEXK nuclease" evidence="1">
    <location>
        <begin position="212"/>
        <end position="360"/>
    </location>
</feature>
<sequence>MQQFDSLISEIKGLHSVMEQSAAKAINRHITVRNWLIGFYIIEFEQKGSNRATYGDRLLEVLAEKLATNGLSFRNLKLFRQFYLAYPQIGQTVSAQLQYFGLQPFIKNLPSGGTISDNALAPIDNIISTTDQLDSNTLISKLSFSHFSLLLPLKNAESRVFYESECIKGNWSVSELKRQINTLYYERSGLSIDKQKLRLHANETSEKTNMADLIKSPFTFEFLGLKAKDVVYENDLQQALIDNLEEFLIELGHGFCFEAKQKRITIGGEYFFIDLVFYHRILKCHVLVELKTKEAKHEHIGQLKTYINYYKKEIAQPSDNPPVGLLLVTDQNKALIEYAVADSDMPLFVSKYIVELPTKEVLEIFINKELAQL</sequence>
<dbReference type="InterPro" id="IPR041527">
    <property type="entry name" value="YhcG_N"/>
</dbReference>
<gene>
    <name evidence="3" type="ORF">NFI80_14675</name>
</gene>
<organism evidence="3 4">
    <name type="scientific">Dyadobacter chenhuakuii</name>
    <dbReference type="NCBI Taxonomy" id="2909339"/>
    <lineage>
        <taxon>Bacteria</taxon>
        <taxon>Pseudomonadati</taxon>
        <taxon>Bacteroidota</taxon>
        <taxon>Cytophagia</taxon>
        <taxon>Cytophagales</taxon>
        <taxon>Spirosomataceae</taxon>
        <taxon>Dyadobacter</taxon>
    </lineage>
</organism>